<gene>
    <name evidence="1" type="ORF">GCM10009836_31380</name>
</gene>
<dbReference type="InterPro" id="IPR032710">
    <property type="entry name" value="NTF2-like_dom_sf"/>
</dbReference>
<name>A0ABN2N285_9PSEU</name>
<evidence type="ECO:0008006" key="3">
    <source>
        <dbReference type="Google" id="ProtNLM"/>
    </source>
</evidence>
<evidence type="ECO:0000313" key="1">
    <source>
        <dbReference type="EMBL" id="GAA1849350.1"/>
    </source>
</evidence>
<dbReference type="EMBL" id="BAAAQK010000007">
    <property type="protein sequence ID" value="GAA1849350.1"/>
    <property type="molecule type" value="Genomic_DNA"/>
</dbReference>
<protein>
    <recommendedName>
        <fullName evidence="3">SnoaL-like domain-containing protein</fullName>
    </recommendedName>
</protein>
<evidence type="ECO:0000313" key="2">
    <source>
        <dbReference type="Proteomes" id="UP001500449"/>
    </source>
</evidence>
<reference evidence="1 2" key="1">
    <citation type="journal article" date="2019" name="Int. J. Syst. Evol. Microbiol.">
        <title>The Global Catalogue of Microorganisms (GCM) 10K type strain sequencing project: providing services to taxonomists for standard genome sequencing and annotation.</title>
        <authorList>
            <consortium name="The Broad Institute Genomics Platform"/>
            <consortium name="The Broad Institute Genome Sequencing Center for Infectious Disease"/>
            <person name="Wu L."/>
            <person name="Ma J."/>
        </authorList>
    </citation>
    <scope>NUCLEOTIDE SEQUENCE [LARGE SCALE GENOMIC DNA]</scope>
    <source>
        <strain evidence="1 2">JCM 16009</strain>
    </source>
</reference>
<organism evidence="1 2">
    <name type="scientific">Pseudonocardia ailaonensis</name>
    <dbReference type="NCBI Taxonomy" id="367279"/>
    <lineage>
        <taxon>Bacteria</taxon>
        <taxon>Bacillati</taxon>
        <taxon>Actinomycetota</taxon>
        <taxon>Actinomycetes</taxon>
        <taxon>Pseudonocardiales</taxon>
        <taxon>Pseudonocardiaceae</taxon>
        <taxon>Pseudonocardia</taxon>
    </lineage>
</organism>
<keyword evidence="2" id="KW-1185">Reference proteome</keyword>
<dbReference type="SUPFAM" id="SSF54427">
    <property type="entry name" value="NTF2-like"/>
    <property type="match status" value="2"/>
</dbReference>
<sequence length="378" mass="41066">MSVGRSTSGPPGAWQTIARTPAVYTGGPGFDTRGSAAGAVIVIGRYRRHRRGHCSAVAEETLGVSDAVARRSAAQFRNGAASGITAESTAVARGEAMGAKEGANTALMRRWYDEMWAEMNFALIPELAGPIYVRHHSRGATDPIRAEDYARIAAAGAPGTAVTDFAYRLVADGDHVGSIGRMEFDTGVQWDWVQLFRIEDGRIVETWLPGMGGNSPRVYPNADAAWTGAEVPESTGAATGTKAVLARWYDEMWAKCAFDLVPAIAGPVYLRHDMSGAANPLTSEQYRDALTRVGADWEISDFRYFLIGQDDLVIATASWTMGKGRQWDWVQAFRIADGRMVETWLPALGGTDPMIRHSPDTRWPREVIPAPFHAPRPA</sequence>
<comment type="caution">
    <text evidence="1">The sequence shown here is derived from an EMBL/GenBank/DDBJ whole genome shotgun (WGS) entry which is preliminary data.</text>
</comment>
<accession>A0ABN2N285</accession>
<proteinExistence type="predicted"/>
<dbReference type="Proteomes" id="UP001500449">
    <property type="component" value="Unassembled WGS sequence"/>
</dbReference>
<dbReference type="Gene3D" id="3.10.450.50">
    <property type="match status" value="2"/>
</dbReference>